<feature type="transmembrane region" description="Helical" evidence="1">
    <location>
        <begin position="104"/>
        <end position="131"/>
    </location>
</feature>
<name>A0A934Q9V2_9MICO</name>
<feature type="transmembrane region" description="Helical" evidence="1">
    <location>
        <begin position="299"/>
        <end position="321"/>
    </location>
</feature>
<feature type="transmembrane region" description="Helical" evidence="1">
    <location>
        <begin position="246"/>
        <end position="269"/>
    </location>
</feature>
<dbReference type="Proteomes" id="UP000608530">
    <property type="component" value="Unassembled WGS sequence"/>
</dbReference>
<feature type="transmembrane region" description="Helical" evidence="1">
    <location>
        <begin position="364"/>
        <end position="383"/>
    </location>
</feature>
<proteinExistence type="predicted"/>
<evidence type="ECO:0000313" key="2">
    <source>
        <dbReference type="EMBL" id="MBK0419935.1"/>
    </source>
</evidence>
<keyword evidence="1" id="KW-0472">Membrane</keyword>
<dbReference type="Pfam" id="PF07690">
    <property type="entry name" value="MFS_1"/>
    <property type="match status" value="1"/>
</dbReference>
<comment type="caution">
    <text evidence="2">The sequence shown here is derived from an EMBL/GenBank/DDBJ whole genome shotgun (WGS) entry which is preliminary data.</text>
</comment>
<dbReference type="RefSeq" id="WP_200116069.1">
    <property type="nucleotide sequence ID" value="NZ_JAEHOH010000019.1"/>
</dbReference>
<accession>A0A934Q9V2</accession>
<feature type="transmembrane region" description="Helical" evidence="1">
    <location>
        <begin position="51"/>
        <end position="73"/>
    </location>
</feature>
<sequence length="403" mass="40272">MSATQIESRSPLTWGAGTVTFTVALVGYLTANLIPLMLLALENIGVPASEAGLMMTGNLLATAVASLLAAPLVAGRKRRVTARFGLLAAVIGFGAAALAPADGILLPAALVFAGLGAGAAAAAGGAALAAFQGSNRAAGFNMLFNRGSNAVLLALVPAVGLSMVSVFGAAAAVALVALAVTGFLPETPSESVEVAPVPGAVPVQNTRVVLSGFALLGLFAIWALSEDSLWAIAGTMGADQAGLDDALLGLVLSLSTIGGLAGAFVVVLLGPRFGRALPLALMLVVGGSLKFASTVATDAVAYAALLVAWNFIYGVAYTYFIATAAGLDARGRWSGPILGVYLIGSSFAPLFATWAVEVSGYQGFGWMIAGVSVLLVVPMIVIARISTKQEAVTGTPAAADPTA</sequence>
<feature type="transmembrane region" description="Helical" evidence="1">
    <location>
        <begin position="80"/>
        <end position="98"/>
    </location>
</feature>
<dbReference type="InterPro" id="IPR036259">
    <property type="entry name" value="MFS_trans_sf"/>
</dbReference>
<keyword evidence="1" id="KW-1133">Transmembrane helix</keyword>
<evidence type="ECO:0000256" key="1">
    <source>
        <dbReference type="SAM" id="Phobius"/>
    </source>
</evidence>
<organism evidence="2 3">
    <name type="scientific">Leucobacter chromiisoli</name>
    <dbReference type="NCBI Taxonomy" id="2796471"/>
    <lineage>
        <taxon>Bacteria</taxon>
        <taxon>Bacillati</taxon>
        <taxon>Actinomycetota</taxon>
        <taxon>Actinomycetes</taxon>
        <taxon>Micrococcales</taxon>
        <taxon>Microbacteriaceae</taxon>
        <taxon>Leucobacter</taxon>
    </lineage>
</organism>
<dbReference type="Gene3D" id="1.20.1250.20">
    <property type="entry name" value="MFS general substrate transporter like domains"/>
    <property type="match status" value="2"/>
</dbReference>
<dbReference type="EMBL" id="JAEHOH010000019">
    <property type="protein sequence ID" value="MBK0419935.1"/>
    <property type="molecule type" value="Genomic_DNA"/>
</dbReference>
<keyword evidence="3" id="KW-1185">Reference proteome</keyword>
<dbReference type="AlphaFoldDB" id="A0A934Q9V2"/>
<feature type="transmembrane region" description="Helical" evidence="1">
    <location>
        <begin position="12"/>
        <end position="31"/>
    </location>
</feature>
<keyword evidence="1" id="KW-0812">Transmembrane</keyword>
<dbReference type="InterPro" id="IPR011701">
    <property type="entry name" value="MFS"/>
</dbReference>
<dbReference type="GO" id="GO:0022857">
    <property type="term" value="F:transmembrane transporter activity"/>
    <property type="evidence" value="ECO:0007669"/>
    <property type="project" value="InterPro"/>
</dbReference>
<feature type="transmembrane region" description="Helical" evidence="1">
    <location>
        <begin position="151"/>
        <end position="184"/>
    </location>
</feature>
<dbReference type="SUPFAM" id="SSF103473">
    <property type="entry name" value="MFS general substrate transporter"/>
    <property type="match status" value="1"/>
</dbReference>
<protein>
    <submittedName>
        <fullName evidence="2">MFS transporter</fullName>
    </submittedName>
</protein>
<gene>
    <name evidence="2" type="ORF">JD276_12930</name>
</gene>
<evidence type="ECO:0000313" key="3">
    <source>
        <dbReference type="Proteomes" id="UP000608530"/>
    </source>
</evidence>
<reference evidence="2" key="1">
    <citation type="submission" date="2020-12" db="EMBL/GenBank/DDBJ databases">
        <title>Leucobacter sp. CAS1, isolated from Chromium sludge.</title>
        <authorList>
            <person name="Xu Z."/>
        </authorList>
    </citation>
    <scope>NUCLEOTIDE SEQUENCE</scope>
    <source>
        <strain evidence="2">CSA1</strain>
    </source>
</reference>
<feature type="transmembrane region" description="Helical" evidence="1">
    <location>
        <begin position="333"/>
        <end position="352"/>
    </location>
</feature>